<dbReference type="Pfam" id="PF07394">
    <property type="entry name" value="DUF1501"/>
    <property type="match status" value="1"/>
</dbReference>
<gene>
    <name evidence="2" type="ORF">Mal4_18900</name>
</gene>
<dbReference type="RefSeq" id="WP_145368495.1">
    <property type="nucleotide sequence ID" value="NZ_CP036275.1"/>
</dbReference>
<keyword evidence="1" id="KW-0732">Signal</keyword>
<reference evidence="2 3" key="1">
    <citation type="submission" date="2019-02" db="EMBL/GenBank/DDBJ databases">
        <title>Deep-cultivation of Planctomycetes and their phenomic and genomic characterization uncovers novel biology.</title>
        <authorList>
            <person name="Wiegand S."/>
            <person name="Jogler M."/>
            <person name="Boedeker C."/>
            <person name="Pinto D."/>
            <person name="Vollmers J."/>
            <person name="Rivas-Marin E."/>
            <person name="Kohn T."/>
            <person name="Peeters S.H."/>
            <person name="Heuer A."/>
            <person name="Rast P."/>
            <person name="Oberbeckmann S."/>
            <person name="Bunk B."/>
            <person name="Jeske O."/>
            <person name="Meyerdierks A."/>
            <person name="Storesund J.E."/>
            <person name="Kallscheuer N."/>
            <person name="Luecker S."/>
            <person name="Lage O.M."/>
            <person name="Pohl T."/>
            <person name="Merkel B.J."/>
            <person name="Hornburger P."/>
            <person name="Mueller R.-W."/>
            <person name="Bruemmer F."/>
            <person name="Labrenz M."/>
            <person name="Spormann A.M."/>
            <person name="Op den Camp H."/>
            <person name="Overmann J."/>
            <person name="Amann R."/>
            <person name="Jetten M.S.M."/>
            <person name="Mascher T."/>
            <person name="Medema M.H."/>
            <person name="Devos D.P."/>
            <person name="Kaster A.-K."/>
            <person name="Ovreas L."/>
            <person name="Rohde M."/>
            <person name="Galperin M.Y."/>
            <person name="Jogler C."/>
        </authorList>
    </citation>
    <scope>NUCLEOTIDE SEQUENCE [LARGE SCALE GENOMIC DNA]</scope>
    <source>
        <strain evidence="2 3">Mal4</strain>
    </source>
</reference>
<dbReference type="InterPro" id="IPR017850">
    <property type="entry name" value="Alkaline_phosphatase_core_sf"/>
</dbReference>
<evidence type="ECO:0008006" key="4">
    <source>
        <dbReference type="Google" id="ProtNLM"/>
    </source>
</evidence>
<proteinExistence type="predicted"/>
<dbReference type="EMBL" id="CP036275">
    <property type="protein sequence ID" value="QDU37575.1"/>
    <property type="molecule type" value="Genomic_DNA"/>
</dbReference>
<dbReference type="InterPro" id="IPR006311">
    <property type="entry name" value="TAT_signal"/>
</dbReference>
<dbReference type="SUPFAM" id="SSF53649">
    <property type="entry name" value="Alkaline phosphatase-like"/>
    <property type="match status" value="1"/>
</dbReference>
<dbReference type="KEGG" id="mri:Mal4_18900"/>
<dbReference type="AlphaFoldDB" id="A0A517Z524"/>
<dbReference type="InterPro" id="IPR010869">
    <property type="entry name" value="DUF1501"/>
</dbReference>
<organism evidence="2 3">
    <name type="scientific">Maioricimonas rarisocia</name>
    <dbReference type="NCBI Taxonomy" id="2528026"/>
    <lineage>
        <taxon>Bacteria</taxon>
        <taxon>Pseudomonadati</taxon>
        <taxon>Planctomycetota</taxon>
        <taxon>Planctomycetia</taxon>
        <taxon>Planctomycetales</taxon>
        <taxon>Planctomycetaceae</taxon>
        <taxon>Maioricimonas</taxon>
    </lineage>
</organism>
<sequence precursor="true">MNRSTNFGMSRRHFMSHMAAGSAMTLGATGFLSHLQANAAEVRRNQKACILVWLGGGAPTIDMWDLKPNSKNGGEFQPISTAGDLQISEHLPEVAKVMDRLSVVRSMSTREADHMRGTYYMHTAFVPNPTVVHPSFGSVVSHELGPKRKDLEIPAFVSIGGGGMSPGFLDMTHAPFVVDSRGQIRNANMEGMNRQRLAQRLEMFSVVEDTFIRSDRGEVGQAHKDVYKKAVQLMTSEQMRAFRVEEEQQNVRQAYGSNAFGDSLVMARRLVEIGVPFIEVRFPGGWDLHQNVFTTLRDQRLPMLDQGLAALTRDLTDRGMLDDTVIVCMGEFGRTPRINQNVGRDHWATSWSVLAGGGGLNSGLAVGETDQDGVRILSQSYLPGDLWATVAHALRIPLDTVHTSKRGRPMRLANGGTPIKELIS</sequence>
<dbReference type="OrthoDB" id="127333at2"/>
<evidence type="ECO:0000313" key="3">
    <source>
        <dbReference type="Proteomes" id="UP000320496"/>
    </source>
</evidence>
<protein>
    <recommendedName>
        <fullName evidence="4">DUF1501 domain-containing protein</fullName>
    </recommendedName>
</protein>
<name>A0A517Z524_9PLAN</name>
<feature type="signal peptide" evidence="1">
    <location>
        <begin position="1"/>
        <end position="39"/>
    </location>
</feature>
<dbReference type="PANTHER" id="PTHR43737:SF1">
    <property type="entry name" value="DUF1501 DOMAIN-CONTAINING PROTEIN"/>
    <property type="match status" value="1"/>
</dbReference>
<dbReference type="PANTHER" id="PTHR43737">
    <property type="entry name" value="BLL7424 PROTEIN"/>
    <property type="match status" value="1"/>
</dbReference>
<accession>A0A517Z524</accession>
<dbReference type="Proteomes" id="UP000320496">
    <property type="component" value="Chromosome"/>
</dbReference>
<feature type="chain" id="PRO_5021893766" description="DUF1501 domain-containing protein" evidence="1">
    <location>
        <begin position="40"/>
        <end position="424"/>
    </location>
</feature>
<keyword evidence="3" id="KW-1185">Reference proteome</keyword>
<dbReference type="PROSITE" id="PS51318">
    <property type="entry name" value="TAT"/>
    <property type="match status" value="1"/>
</dbReference>
<evidence type="ECO:0000313" key="2">
    <source>
        <dbReference type="EMBL" id="QDU37575.1"/>
    </source>
</evidence>
<evidence type="ECO:0000256" key="1">
    <source>
        <dbReference type="SAM" id="SignalP"/>
    </source>
</evidence>